<dbReference type="Proteomes" id="UP000236290">
    <property type="component" value="Unassembled WGS sequence"/>
</dbReference>
<dbReference type="SUPFAM" id="SSF53167">
    <property type="entry name" value="Purine and uridine phosphorylases"/>
    <property type="match status" value="1"/>
</dbReference>
<accession>A0A2K0U973</accession>
<dbReference type="InterPro" id="IPR053137">
    <property type="entry name" value="NLR-like"/>
</dbReference>
<dbReference type="Gene3D" id="3.40.50.1580">
    <property type="entry name" value="Nucleoside phosphorylase domain"/>
    <property type="match status" value="1"/>
</dbReference>
<dbReference type="GO" id="GO:0009116">
    <property type="term" value="P:nucleoside metabolic process"/>
    <property type="evidence" value="ECO:0007669"/>
    <property type="project" value="InterPro"/>
</dbReference>
<feature type="domain" description="Nucleoside phosphorylase" evidence="1">
    <location>
        <begin position="13"/>
        <end position="149"/>
    </location>
</feature>
<name>A0A2K0U973_TRIHA</name>
<dbReference type="PANTHER" id="PTHR46082:SF6">
    <property type="entry name" value="AAA+ ATPASE DOMAIN-CONTAINING PROTEIN-RELATED"/>
    <property type="match status" value="1"/>
</dbReference>
<proteinExistence type="predicted"/>
<dbReference type="InterPro" id="IPR000845">
    <property type="entry name" value="Nucleoside_phosphorylase_d"/>
</dbReference>
<dbReference type="AlphaFoldDB" id="A0A2K0U973"/>
<evidence type="ECO:0000313" key="2">
    <source>
        <dbReference type="EMBL" id="PNP54332.1"/>
    </source>
</evidence>
<dbReference type="EMBL" id="MTYI01000063">
    <property type="protein sequence ID" value="PNP54332.1"/>
    <property type="molecule type" value="Genomic_DNA"/>
</dbReference>
<dbReference type="OrthoDB" id="1658288at2759"/>
<dbReference type="Pfam" id="PF01048">
    <property type="entry name" value="PNP_UDP_1"/>
    <property type="match status" value="1"/>
</dbReference>
<sequence>MSKRPSQRDEFEVAIFCSDPLAYDAAALHFDEFWDEEGDPFGRAAGDSNTYTTGRIGRHNVVLALGLHLDETTAAGAVAGLRVSYSALRLVILAGICDGVPFTGQAELLLGDVIISNAFVRCDFGAKYKNNQSQPQVCMSSNDANIRNLFTSLHTERVSKGGKTSN</sequence>
<reference evidence="2 3" key="1">
    <citation type="submission" date="2017-02" db="EMBL/GenBank/DDBJ databases">
        <title>Genomes of Trichoderma spp. with biocontrol activity.</title>
        <authorList>
            <person name="Gardiner D."/>
            <person name="Kazan K."/>
            <person name="Vos C."/>
            <person name="Harvey P."/>
        </authorList>
    </citation>
    <scope>NUCLEOTIDE SEQUENCE [LARGE SCALE GENOMIC DNA]</scope>
    <source>
        <strain evidence="2 3">Tr1</strain>
    </source>
</reference>
<protein>
    <recommendedName>
        <fullName evidence="1">Nucleoside phosphorylase domain-containing protein</fullName>
    </recommendedName>
</protein>
<organism evidence="2 3">
    <name type="scientific">Trichoderma harzianum</name>
    <name type="common">Hypocrea lixii</name>
    <dbReference type="NCBI Taxonomy" id="5544"/>
    <lineage>
        <taxon>Eukaryota</taxon>
        <taxon>Fungi</taxon>
        <taxon>Dikarya</taxon>
        <taxon>Ascomycota</taxon>
        <taxon>Pezizomycotina</taxon>
        <taxon>Sordariomycetes</taxon>
        <taxon>Hypocreomycetidae</taxon>
        <taxon>Hypocreales</taxon>
        <taxon>Hypocreaceae</taxon>
        <taxon>Trichoderma</taxon>
    </lineage>
</organism>
<dbReference type="GO" id="GO:0003824">
    <property type="term" value="F:catalytic activity"/>
    <property type="evidence" value="ECO:0007669"/>
    <property type="project" value="InterPro"/>
</dbReference>
<dbReference type="PANTHER" id="PTHR46082">
    <property type="entry name" value="ATP/GTP-BINDING PROTEIN-RELATED"/>
    <property type="match status" value="1"/>
</dbReference>
<gene>
    <name evidence="2" type="ORF">THARTR1_05539</name>
</gene>
<dbReference type="InterPro" id="IPR035994">
    <property type="entry name" value="Nucleoside_phosphorylase_sf"/>
</dbReference>
<comment type="caution">
    <text evidence="2">The sequence shown here is derived from an EMBL/GenBank/DDBJ whole genome shotgun (WGS) entry which is preliminary data.</text>
</comment>
<evidence type="ECO:0000313" key="3">
    <source>
        <dbReference type="Proteomes" id="UP000236290"/>
    </source>
</evidence>
<evidence type="ECO:0000259" key="1">
    <source>
        <dbReference type="Pfam" id="PF01048"/>
    </source>
</evidence>